<evidence type="ECO:0000313" key="2">
    <source>
        <dbReference type="Proteomes" id="UP000281647"/>
    </source>
</evidence>
<gene>
    <name evidence="1" type="primary">hemP</name>
    <name evidence="1" type="ORF">EET67_01625</name>
</gene>
<dbReference type="OrthoDB" id="7870498at2"/>
<accession>A0A432VBR8</accession>
<dbReference type="AlphaFoldDB" id="A0A432VBR8"/>
<evidence type="ECO:0000313" key="1">
    <source>
        <dbReference type="EMBL" id="RUM99617.1"/>
    </source>
</evidence>
<sequence length="69" mass="7914">MNSHSHDDFRYRARRSYVEVPERRQTQPVAIRTVSSSALFAGDNEIGIDHGGSLYRLKITRQGKLILNK</sequence>
<dbReference type="InterPro" id="IPR019600">
    <property type="entry name" value="Hemin_uptake_protein_HemP"/>
</dbReference>
<protein>
    <submittedName>
        <fullName evidence="1">Hemin uptake protein HemP</fullName>
    </submittedName>
</protein>
<dbReference type="RefSeq" id="WP_128625856.1">
    <property type="nucleotide sequence ID" value="NZ_RKST01000001.1"/>
</dbReference>
<dbReference type="EMBL" id="RKST01000001">
    <property type="protein sequence ID" value="RUM99617.1"/>
    <property type="molecule type" value="Genomic_DNA"/>
</dbReference>
<dbReference type="Pfam" id="PF10636">
    <property type="entry name" value="hemP"/>
    <property type="match status" value="1"/>
</dbReference>
<name>A0A432VBR8_9HYPH</name>
<proteinExistence type="predicted"/>
<reference evidence="1 2" key="1">
    <citation type="submission" date="2018-11" db="EMBL/GenBank/DDBJ databases">
        <title>Pseudaminobacter arsenicus sp. nov., an arsenic-resistant bacterium isolated from arsenic-rich aquifers.</title>
        <authorList>
            <person name="Mu Y."/>
        </authorList>
    </citation>
    <scope>NUCLEOTIDE SEQUENCE [LARGE SCALE GENOMIC DNA]</scope>
    <source>
        <strain evidence="1 2">CB3</strain>
    </source>
</reference>
<dbReference type="Gene3D" id="2.10.70.10">
    <property type="entry name" value="Complement Module, domain 1"/>
    <property type="match status" value="1"/>
</dbReference>
<dbReference type="Proteomes" id="UP000281647">
    <property type="component" value="Unassembled WGS sequence"/>
</dbReference>
<keyword evidence="2" id="KW-1185">Reference proteome</keyword>
<comment type="caution">
    <text evidence="1">The sequence shown here is derived from an EMBL/GenBank/DDBJ whole genome shotgun (WGS) entry which is preliminary data.</text>
</comment>
<organism evidence="1 2">
    <name type="scientific">Borborobacter arsenicus</name>
    <dbReference type="NCBI Taxonomy" id="1851146"/>
    <lineage>
        <taxon>Bacteria</taxon>
        <taxon>Pseudomonadati</taxon>
        <taxon>Pseudomonadota</taxon>
        <taxon>Alphaproteobacteria</taxon>
        <taxon>Hyphomicrobiales</taxon>
        <taxon>Phyllobacteriaceae</taxon>
        <taxon>Borborobacter</taxon>
    </lineage>
</organism>